<evidence type="ECO:0000313" key="2">
    <source>
        <dbReference type="EMBL" id="MBB1160446.1"/>
    </source>
</evidence>
<proteinExistence type="predicted"/>
<reference evidence="2 3" key="1">
    <citation type="submission" date="2020-08" db="EMBL/GenBank/DDBJ databases">
        <title>Aquariorum lacteus gen. nov., sp. nov., a new member of the family Comamonadaceae, isolated from freshwater aquarium.</title>
        <authorList>
            <person name="Chun S.-J."/>
        </authorList>
    </citation>
    <scope>NUCLEOTIDE SEQUENCE [LARGE SCALE GENOMIC DNA]</scope>
    <source>
        <strain evidence="2 3">SJAQ100</strain>
    </source>
</reference>
<name>A0A839HGU9_9BURK</name>
<dbReference type="EMBL" id="JACIVI010000001">
    <property type="protein sequence ID" value="MBB1160446.1"/>
    <property type="molecule type" value="Genomic_DNA"/>
</dbReference>
<keyword evidence="1" id="KW-0732">Signal</keyword>
<keyword evidence="3" id="KW-1185">Reference proteome</keyword>
<feature type="chain" id="PRO_5032559965" evidence="1">
    <location>
        <begin position="31"/>
        <end position="130"/>
    </location>
</feature>
<evidence type="ECO:0000256" key="1">
    <source>
        <dbReference type="SAM" id="SignalP"/>
    </source>
</evidence>
<dbReference type="Proteomes" id="UP000586093">
    <property type="component" value="Unassembled WGS sequence"/>
</dbReference>
<evidence type="ECO:0000313" key="3">
    <source>
        <dbReference type="Proteomes" id="UP000586093"/>
    </source>
</evidence>
<feature type="signal peptide" evidence="1">
    <location>
        <begin position="1"/>
        <end position="30"/>
    </location>
</feature>
<organism evidence="2 3">
    <name type="scientific">Aquariibacter albus</name>
    <dbReference type="NCBI Taxonomy" id="2759899"/>
    <lineage>
        <taxon>Bacteria</taxon>
        <taxon>Pseudomonadati</taxon>
        <taxon>Pseudomonadota</taxon>
        <taxon>Betaproteobacteria</taxon>
        <taxon>Burkholderiales</taxon>
        <taxon>Sphaerotilaceae</taxon>
        <taxon>Aquariibacter</taxon>
    </lineage>
</organism>
<protein>
    <submittedName>
        <fullName evidence="2">Uncharacterized protein</fullName>
    </submittedName>
</protein>
<sequence>MPMLPRPRLHPALLLAALLLPHGLRAPAEAAETAPQLIGRLGKVAYYLVPEAQARERSWYDQAIPAVCGDQESCFVRFYTNSQGVAPGLPLPEAIEREPTVMFQRSAKHGAQLFRWSCRLQVANNPSECF</sequence>
<accession>A0A839HGU9</accession>
<dbReference type="AlphaFoldDB" id="A0A839HGU9"/>
<comment type="caution">
    <text evidence="2">The sequence shown here is derived from an EMBL/GenBank/DDBJ whole genome shotgun (WGS) entry which is preliminary data.</text>
</comment>
<gene>
    <name evidence="2" type="ORF">H4F90_00425</name>
</gene>